<comment type="similarity">
    <text evidence="1">Belongs to the peptidase S1 family. Snake venom subfamily.</text>
</comment>
<dbReference type="InterPro" id="IPR001314">
    <property type="entry name" value="Peptidase_S1A"/>
</dbReference>
<evidence type="ECO:0000313" key="11">
    <source>
        <dbReference type="Ensembl" id="ENSCSRP00000006193.1"/>
    </source>
</evidence>
<dbReference type="PANTHER" id="PTHR24271:SF81">
    <property type="entry name" value="GRANZYME B"/>
    <property type="match status" value="1"/>
</dbReference>
<dbReference type="AlphaFoldDB" id="A0A8C3RWX2"/>
<evidence type="ECO:0000259" key="10">
    <source>
        <dbReference type="PROSITE" id="PS50240"/>
    </source>
</evidence>
<evidence type="ECO:0000256" key="5">
    <source>
        <dbReference type="ARBA" id="ARBA00022825"/>
    </source>
</evidence>
<dbReference type="InterPro" id="IPR043504">
    <property type="entry name" value="Peptidase_S1_PA_chymotrypsin"/>
</dbReference>
<dbReference type="GO" id="GO:0004252">
    <property type="term" value="F:serine-type endopeptidase activity"/>
    <property type="evidence" value="ECO:0007669"/>
    <property type="project" value="InterPro"/>
</dbReference>
<dbReference type="SMART" id="SM00020">
    <property type="entry name" value="Tryp_SPc"/>
    <property type="match status" value="1"/>
</dbReference>
<reference evidence="11" key="1">
    <citation type="submission" date="2025-08" db="UniProtKB">
        <authorList>
            <consortium name="Ensembl"/>
        </authorList>
    </citation>
    <scope>IDENTIFICATION</scope>
</reference>
<dbReference type="PROSITE" id="PS00135">
    <property type="entry name" value="TRYPSIN_SER"/>
    <property type="match status" value="1"/>
</dbReference>
<dbReference type="InterPro" id="IPR009003">
    <property type="entry name" value="Peptidase_S1_PA"/>
</dbReference>
<dbReference type="Gene3D" id="2.40.10.10">
    <property type="entry name" value="Trypsin-like serine proteases"/>
    <property type="match status" value="2"/>
</dbReference>
<keyword evidence="5 8" id="KW-0720">Serine protease</keyword>
<evidence type="ECO:0000256" key="4">
    <source>
        <dbReference type="ARBA" id="ARBA00022801"/>
    </source>
</evidence>
<dbReference type="Ensembl" id="ENSCSRT00000006389.1">
    <property type="protein sequence ID" value="ENSCSRP00000006193.1"/>
    <property type="gene ID" value="ENSCSRG00000004611.1"/>
</dbReference>
<reference evidence="11" key="2">
    <citation type="submission" date="2025-09" db="UniProtKB">
        <authorList>
            <consortium name="Ensembl"/>
        </authorList>
    </citation>
    <scope>IDENTIFICATION</scope>
</reference>
<accession>A0A8C3RWX2</accession>
<protein>
    <recommendedName>
        <fullName evidence="10">Peptidase S1 domain-containing protein</fullName>
    </recommendedName>
</protein>
<dbReference type="PROSITE" id="PS00134">
    <property type="entry name" value="TRYPSIN_HIS"/>
    <property type="match status" value="1"/>
</dbReference>
<keyword evidence="2 8" id="KW-0645">Protease</keyword>
<evidence type="ECO:0000256" key="9">
    <source>
        <dbReference type="SAM" id="SignalP"/>
    </source>
</evidence>
<dbReference type="InterPro" id="IPR001254">
    <property type="entry name" value="Trypsin_dom"/>
</dbReference>
<keyword evidence="12" id="KW-1185">Reference proteome</keyword>
<evidence type="ECO:0000256" key="2">
    <source>
        <dbReference type="ARBA" id="ARBA00022670"/>
    </source>
</evidence>
<feature type="domain" description="Peptidase S1" evidence="10">
    <location>
        <begin position="26"/>
        <end position="259"/>
    </location>
</feature>
<keyword evidence="6" id="KW-0865">Zymogen</keyword>
<dbReference type="PROSITE" id="PS50240">
    <property type="entry name" value="TRYPSIN_DOM"/>
    <property type="match status" value="1"/>
</dbReference>
<keyword evidence="7" id="KW-1015">Disulfide bond</keyword>
<dbReference type="Pfam" id="PF00089">
    <property type="entry name" value="Trypsin"/>
    <property type="match status" value="1"/>
</dbReference>
<evidence type="ECO:0000256" key="1">
    <source>
        <dbReference type="ARBA" id="ARBA00009228"/>
    </source>
</evidence>
<evidence type="ECO:0000313" key="12">
    <source>
        <dbReference type="Proteomes" id="UP000694403"/>
    </source>
</evidence>
<feature type="chain" id="PRO_5034977252" description="Peptidase S1 domain-containing protein" evidence="9">
    <location>
        <begin position="23"/>
        <end position="261"/>
    </location>
</feature>
<dbReference type="PANTHER" id="PTHR24271">
    <property type="entry name" value="KALLIKREIN-RELATED"/>
    <property type="match status" value="1"/>
</dbReference>
<evidence type="ECO:0000256" key="6">
    <source>
        <dbReference type="ARBA" id="ARBA00023145"/>
    </source>
</evidence>
<evidence type="ECO:0000256" key="3">
    <source>
        <dbReference type="ARBA" id="ARBA00022729"/>
    </source>
</evidence>
<sequence>VQKMLLLLLLPVAVLLPPRARAGEYIIGGQEARPHSRPYMAFVSIETGEDGEGGSCGGFLIREDVVMTAAHCNCNLGKISVLLGAHNVKKKREPGRQKIWVRRQIPHPEFNDETLENDIMLLQLAKRAKRNKWVKTIALPHVNEKVKPGIICSVAGWGITEKKTECTPDTLQEVDVKVLDDDVCLKNPNMNYPGYNASSMMCVGDPEDDKDSASGDSGGPLVCGETAQGIVSWGPKDEPPPGVYTRVSTFIPWIEAMMRKL</sequence>
<dbReference type="SUPFAM" id="SSF50494">
    <property type="entry name" value="Trypsin-like serine proteases"/>
    <property type="match status" value="1"/>
</dbReference>
<dbReference type="CDD" id="cd00190">
    <property type="entry name" value="Tryp_SPc"/>
    <property type="match status" value="1"/>
</dbReference>
<organism evidence="11 12">
    <name type="scientific">Chelydra serpentina</name>
    <name type="common">Snapping turtle</name>
    <name type="synonym">Testudo serpentina</name>
    <dbReference type="NCBI Taxonomy" id="8475"/>
    <lineage>
        <taxon>Eukaryota</taxon>
        <taxon>Metazoa</taxon>
        <taxon>Chordata</taxon>
        <taxon>Craniata</taxon>
        <taxon>Vertebrata</taxon>
        <taxon>Euteleostomi</taxon>
        <taxon>Archelosauria</taxon>
        <taxon>Testudinata</taxon>
        <taxon>Testudines</taxon>
        <taxon>Cryptodira</taxon>
        <taxon>Durocryptodira</taxon>
        <taxon>Americhelydia</taxon>
        <taxon>Chelydroidea</taxon>
        <taxon>Chelydridae</taxon>
        <taxon>Chelydra</taxon>
    </lineage>
</organism>
<evidence type="ECO:0000256" key="8">
    <source>
        <dbReference type="RuleBase" id="RU363034"/>
    </source>
</evidence>
<evidence type="ECO:0000256" key="7">
    <source>
        <dbReference type="ARBA" id="ARBA00023157"/>
    </source>
</evidence>
<dbReference type="Proteomes" id="UP000694403">
    <property type="component" value="Unplaced"/>
</dbReference>
<keyword evidence="4 8" id="KW-0378">Hydrolase</keyword>
<dbReference type="InterPro" id="IPR018114">
    <property type="entry name" value="TRYPSIN_HIS"/>
</dbReference>
<feature type="signal peptide" evidence="9">
    <location>
        <begin position="1"/>
        <end position="22"/>
    </location>
</feature>
<name>A0A8C3RWX2_CHESE</name>
<dbReference type="InterPro" id="IPR033116">
    <property type="entry name" value="TRYPSIN_SER"/>
</dbReference>
<proteinExistence type="inferred from homology"/>
<dbReference type="PRINTS" id="PR00722">
    <property type="entry name" value="CHYMOTRYPSIN"/>
</dbReference>
<keyword evidence="3 9" id="KW-0732">Signal</keyword>
<dbReference type="FunFam" id="2.40.10.10:FF:000010">
    <property type="entry name" value="Kallikrein related peptidase 11"/>
    <property type="match status" value="1"/>
</dbReference>
<dbReference type="GO" id="GO:0006508">
    <property type="term" value="P:proteolysis"/>
    <property type="evidence" value="ECO:0007669"/>
    <property type="project" value="UniProtKB-KW"/>
</dbReference>